<feature type="domain" description="HTH araC/xylS-type" evidence="4">
    <location>
        <begin position="156"/>
        <end position="256"/>
    </location>
</feature>
<dbReference type="InterPro" id="IPR050204">
    <property type="entry name" value="AraC_XylS_family_regulators"/>
</dbReference>
<dbReference type="PANTHER" id="PTHR46796">
    <property type="entry name" value="HTH-TYPE TRANSCRIPTIONAL ACTIVATOR RHAS-RELATED"/>
    <property type="match status" value="1"/>
</dbReference>
<dbReference type="Gene3D" id="1.10.10.60">
    <property type="entry name" value="Homeodomain-like"/>
    <property type="match status" value="1"/>
</dbReference>
<evidence type="ECO:0000313" key="5">
    <source>
        <dbReference type="EMBL" id="SEI61024.1"/>
    </source>
</evidence>
<reference evidence="5 6" key="1">
    <citation type="submission" date="2016-10" db="EMBL/GenBank/DDBJ databases">
        <authorList>
            <person name="de Groot N.N."/>
        </authorList>
    </citation>
    <scope>NUCLEOTIDE SEQUENCE [LARGE SCALE GENOMIC DNA]</scope>
    <source>
        <strain evidence="5 6">DSM 19938</strain>
    </source>
</reference>
<dbReference type="GO" id="GO:0043565">
    <property type="term" value="F:sequence-specific DNA binding"/>
    <property type="evidence" value="ECO:0007669"/>
    <property type="project" value="InterPro"/>
</dbReference>
<dbReference type="AlphaFoldDB" id="A0A1H6S580"/>
<proteinExistence type="predicted"/>
<evidence type="ECO:0000313" key="6">
    <source>
        <dbReference type="Proteomes" id="UP000199532"/>
    </source>
</evidence>
<evidence type="ECO:0000259" key="4">
    <source>
        <dbReference type="PROSITE" id="PS01124"/>
    </source>
</evidence>
<keyword evidence="1" id="KW-0805">Transcription regulation</keyword>
<protein>
    <submittedName>
        <fullName evidence="5">Transcriptional regulator, AraC family</fullName>
    </submittedName>
</protein>
<dbReference type="InterPro" id="IPR046532">
    <property type="entry name" value="DUF6597"/>
</dbReference>
<keyword evidence="3" id="KW-0804">Transcription</keyword>
<gene>
    <name evidence="5" type="ORF">SAMN04487995_1642</name>
</gene>
<sequence length="270" mass="30647">MQILPSPLLSQIVKHFLIIENDKTVNVQHRMFADGNTGLVFNYQDPILHVENGLFNILPNIFIYGQPATFQNIISIGRIGMLIVVFHPFGLSSLLRIPAIELKNQILDLKNFYPIETPIISDQVISSVDVFNRIHIIENFLTGKLKIQNPSSNLASQAIEIINKNNGNLSVNNLTSFLQVSERQLQRSFEEHIGVSPKRYSGIIRIQHFLKLLRTNNSSQKPLTDFVYDSGFFDHAHLIREMKNISGITPSQYISQKNLLAANFLQISVK</sequence>
<dbReference type="InterPro" id="IPR018060">
    <property type="entry name" value="HTH_AraC"/>
</dbReference>
<evidence type="ECO:0000256" key="3">
    <source>
        <dbReference type="ARBA" id="ARBA00023163"/>
    </source>
</evidence>
<dbReference type="OrthoDB" id="635259at2"/>
<dbReference type="RefSeq" id="WP_090334405.1">
    <property type="nucleotide sequence ID" value="NZ_FNXY01000002.1"/>
</dbReference>
<dbReference type="PANTHER" id="PTHR46796:SF13">
    <property type="entry name" value="HTH-TYPE TRANSCRIPTIONAL ACTIVATOR RHAS"/>
    <property type="match status" value="1"/>
</dbReference>
<dbReference type="STRING" id="408657.SAMN04487995_1642"/>
<dbReference type="Pfam" id="PF20240">
    <property type="entry name" value="DUF6597"/>
    <property type="match status" value="1"/>
</dbReference>
<dbReference type="GO" id="GO:0003700">
    <property type="term" value="F:DNA-binding transcription factor activity"/>
    <property type="evidence" value="ECO:0007669"/>
    <property type="project" value="InterPro"/>
</dbReference>
<keyword evidence="6" id="KW-1185">Reference proteome</keyword>
<evidence type="ECO:0000256" key="1">
    <source>
        <dbReference type="ARBA" id="ARBA00023015"/>
    </source>
</evidence>
<keyword evidence="2" id="KW-0238">DNA-binding</keyword>
<name>A0A1H6S580_9BACT</name>
<accession>A0A1H6S580</accession>
<evidence type="ECO:0000256" key="2">
    <source>
        <dbReference type="ARBA" id="ARBA00023125"/>
    </source>
</evidence>
<dbReference type="Pfam" id="PF12833">
    <property type="entry name" value="HTH_18"/>
    <property type="match status" value="1"/>
</dbReference>
<dbReference type="SMART" id="SM00342">
    <property type="entry name" value="HTH_ARAC"/>
    <property type="match status" value="1"/>
</dbReference>
<organism evidence="5 6">
    <name type="scientific">Dyadobacter koreensis</name>
    <dbReference type="NCBI Taxonomy" id="408657"/>
    <lineage>
        <taxon>Bacteria</taxon>
        <taxon>Pseudomonadati</taxon>
        <taxon>Bacteroidota</taxon>
        <taxon>Cytophagia</taxon>
        <taxon>Cytophagales</taxon>
        <taxon>Spirosomataceae</taxon>
        <taxon>Dyadobacter</taxon>
    </lineage>
</organism>
<dbReference type="Proteomes" id="UP000199532">
    <property type="component" value="Unassembled WGS sequence"/>
</dbReference>
<dbReference type="PROSITE" id="PS01124">
    <property type="entry name" value="HTH_ARAC_FAMILY_2"/>
    <property type="match status" value="1"/>
</dbReference>
<dbReference type="EMBL" id="FNXY01000002">
    <property type="protein sequence ID" value="SEI61024.1"/>
    <property type="molecule type" value="Genomic_DNA"/>
</dbReference>